<keyword evidence="1" id="KW-0547">Nucleotide-binding</keyword>
<dbReference type="InterPro" id="IPR011810">
    <property type="entry name" value="Cya_phycin_syn"/>
</dbReference>
<dbReference type="SUPFAM" id="SSF53623">
    <property type="entry name" value="MurD-like peptide ligases, catalytic domain"/>
    <property type="match status" value="1"/>
</dbReference>
<dbReference type="InterPro" id="IPR011761">
    <property type="entry name" value="ATP-grasp"/>
</dbReference>
<dbReference type="EMBL" id="CP006704">
    <property type="protein sequence ID" value="AIJ44838.1"/>
    <property type="molecule type" value="Genomic_DNA"/>
</dbReference>
<dbReference type="PANTHER" id="PTHR21621">
    <property type="entry name" value="RIBOSOMAL PROTEIN S6 MODIFICATION PROTEIN"/>
    <property type="match status" value="1"/>
</dbReference>
<dbReference type="AlphaFoldDB" id="A0A076PGV9"/>
<dbReference type="PANTHER" id="PTHR21621:SF0">
    <property type="entry name" value="BETA-CITRYLGLUTAMATE SYNTHASE B-RELATED"/>
    <property type="match status" value="1"/>
</dbReference>
<evidence type="ECO:0000313" key="3">
    <source>
        <dbReference type="EMBL" id="AIJ44838.1"/>
    </source>
</evidence>
<dbReference type="GO" id="GO:0018169">
    <property type="term" value="F:ribosomal S6-glutamic acid ligase activity"/>
    <property type="evidence" value="ECO:0007669"/>
    <property type="project" value="TreeGrafter"/>
</dbReference>
<dbReference type="NCBIfam" id="TIGR02068">
    <property type="entry name" value="cya_phycin_syn"/>
    <property type="match status" value="1"/>
</dbReference>
<organism evidence="3 4">
    <name type="scientific">Comamonas testosteroni TK102</name>
    <dbReference type="NCBI Taxonomy" id="1392005"/>
    <lineage>
        <taxon>Bacteria</taxon>
        <taxon>Pseudomonadati</taxon>
        <taxon>Pseudomonadota</taxon>
        <taxon>Betaproteobacteria</taxon>
        <taxon>Burkholderiales</taxon>
        <taxon>Comamonadaceae</taxon>
        <taxon>Comamonas</taxon>
    </lineage>
</organism>
<dbReference type="Proteomes" id="UP000028782">
    <property type="component" value="Chromosome"/>
</dbReference>
<keyword evidence="1" id="KW-0067">ATP-binding</keyword>
<name>A0A076PGV9_COMTE</name>
<evidence type="ECO:0000256" key="1">
    <source>
        <dbReference type="PROSITE-ProRule" id="PRU00409"/>
    </source>
</evidence>
<evidence type="ECO:0000313" key="4">
    <source>
        <dbReference type="Proteomes" id="UP000028782"/>
    </source>
</evidence>
<dbReference type="PROSITE" id="PS50975">
    <property type="entry name" value="ATP_GRASP"/>
    <property type="match status" value="1"/>
</dbReference>
<protein>
    <submittedName>
        <fullName evidence="3">Cyanophycin synthetase</fullName>
    </submittedName>
</protein>
<dbReference type="GO" id="GO:0005737">
    <property type="term" value="C:cytoplasm"/>
    <property type="evidence" value="ECO:0007669"/>
    <property type="project" value="TreeGrafter"/>
</dbReference>
<dbReference type="GO" id="GO:0046872">
    <property type="term" value="F:metal ion binding"/>
    <property type="evidence" value="ECO:0007669"/>
    <property type="project" value="InterPro"/>
</dbReference>
<reference evidence="3 4" key="1">
    <citation type="journal article" date="2014" name="Genome Announc.">
        <title>Complete Genome Sequence of Polychlorinated Biphenyl Degrader Comamonas testosteroni TK102 (NBRC 109938).</title>
        <authorList>
            <person name="Fukuda K."/>
            <person name="Hosoyama A."/>
            <person name="Tsuchikane K."/>
            <person name="Ohji S."/>
            <person name="Yamazoe A."/>
            <person name="Fujita N."/>
            <person name="Shintani M."/>
            <person name="Kimbara K."/>
        </authorList>
    </citation>
    <scope>NUCLEOTIDE SEQUENCE [LARGE SCALE GENOMIC DNA]</scope>
    <source>
        <strain evidence="3">TK102</strain>
    </source>
</reference>
<gene>
    <name evidence="3" type="ORF">O987_03345</name>
</gene>
<dbReference type="Pfam" id="PF02786">
    <property type="entry name" value="CPSase_L_D2"/>
    <property type="match status" value="1"/>
</dbReference>
<sequence>MPTYQGQEFKKTCSPHSYPLINMAKFNDIQLLRTTFLRGPSVWTYRPVLEVWLDLGELEDYPSNKIPGLNERLTSWLPDLIEHTCGVGERGGFIQRLEGGTWMGHVMEHVIIELLNLAGMPAEFGQTREISRRGVYRMVFRCPEEAVARVALEHGHKLLMAAINDEPFDIKPAVHAIKTAINDRYLGPSTGCIVDAASERRIPHIRLNDGNLVQLGYGAAQRRIWTAESDQTSAIAEGIAQDKDFTKRLLAACGVPVPEGQIVASPEEAWEVAQDIGFPVTVKPSDGNHARGVTLELSKEADIKAAFALAQPEGSDVIVEKFIDGVEHRLLVVGGKVVAATKGETVSVYGNGNATLRELVEVLNQDPRRGPEQEYPLDWINLEAGAVKLELNRQHVTPDSVIPQGQSVLLQRNGNMAIDCLDEVHPDVAYYAVLAAKIVGLDIAGMDMILQDVSKPMQGQGAILEVNAGPGLLMHLKPTSGAPRPVGMAIADHLFPREDGAGAGRIPVVGIVGTRNNAFISRLVGWLLQLSGKLTGVASGEGMFLANRHTQKTNTANWAGAHRLLTNRLAEAAVIQTTARSILEEGLAYDRCLVGVVTDMDGYEQLADHDVLEPGQMRRVMRTQIDVVLDEGAGVLNADLPEVADLAELCDGEVILYATSADNEFVAAHRANTEARHEGGRAVFLKGNNVVLATGTQERVLGTLEALSLAGGKRPETSALLAAIATAWALDITPELIGAGIKTFEYQA</sequence>
<accession>A0A076PGV9</accession>
<dbReference type="NCBIfam" id="NF010623">
    <property type="entry name" value="PRK14016.1"/>
    <property type="match status" value="1"/>
</dbReference>
<dbReference type="GO" id="GO:0005524">
    <property type="term" value="F:ATP binding"/>
    <property type="evidence" value="ECO:0007669"/>
    <property type="project" value="UniProtKB-UniRule"/>
</dbReference>
<dbReference type="Gene3D" id="3.40.1190.10">
    <property type="entry name" value="Mur-like, catalytic domain"/>
    <property type="match status" value="1"/>
</dbReference>
<dbReference type="HOGENOM" id="CLU_016806_0_0_4"/>
<dbReference type="InterPro" id="IPR044019">
    <property type="entry name" value="Cyanophycin_syn_N"/>
</dbReference>
<proteinExistence type="predicted"/>
<dbReference type="SUPFAM" id="SSF56059">
    <property type="entry name" value="Glutathione synthetase ATP-binding domain-like"/>
    <property type="match status" value="1"/>
</dbReference>
<evidence type="ECO:0000259" key="2">
    <source>
        <dbReference type="PROSITE" id="PS50975"/>
    </source>
</evidence>
<dbReference type="Pfam" id="PF18921">
    <property type="entry name" value="Cyanophycin_syn"/>
    <property type="match status" value="1"/>
</dbReference>
<dbReference type="KEGG" id="ctes:O987_03345"/>
<dbReference type="InterPro" id="IPR005479">
    <property type="entry name" value="CPAse_ATP-bd"/>
</dbReference>
<dbReference type="GO" id="GO:0009432">
    <property type="term" value="P:SOS response"/>
    <property type="evidence" value="ECO:0007669"/>
    <property type="project" value="TreeGrafter"/>
</dbReference>
<feature type="domain" description="ATP-grasp" evidence="2">
    <location>
        <begin position="247"/>
        <end position="499"/>
    </location>
</feature>
<dbReference type="Gene3D" id="3.30.470.20">
    <property type="entry name" value="ATP-grasp fold, B domain"/>
    <property type="match status" value="2"/>
</dbReference>
<dbReference type="InterPro" id="IPR036565">
    <property type="entry name" value="Mur-like_cat_sf"/>
</dbReference>